<organism evidence="2 3">
    <name type="scientific">Sphaceloma murrayae</name>
    <dbReference type="NCBI Taxonomy" id="2082308"/>
    <lineage>
        <taxon>Eukaryota</taxon>
        <taxon>Fungi</taxon>
        <taxon>Dikarya</taxon>
        <taxon>Ascomycota</taxon>
        <taxon>Pezizomycotina</taxon>
        <taxon>Dothideomycetes</taxon>
        <taxon>Dothideomycetidae</taxon>
        <taxon>Myriangiales</taxon>
        <taxon>Elsinoaceae</taxon>
        <taxon>Sphaceloma</taxon>
    </lineage>
</organism>
<name>A0A2K1QJL2_9PEZI</name>
<evidence type="ECO:0000313" key="2">
    <source>
        <dbReference type="EMBL" id="PNS15141.1"/>
    </source>
</evidence>
<dbReference type="AlphaFoldDB" id="A0A2K1QJL2"/>
<keyword evidence="3" id="KW-1185">Reference proteome</keyword>
<feature type="compositionally biased region" description="Basic and acidic residues" evidence="1">
    <location>
        <begin position="26"/>
        <end position="40"/>
    </location>
</feature>
<feature type="region of interest" description="Disordered" evidence="1">
    <location>
        <begin position="1"/>
        <end position="49"/>
    </location>
</feature>
<comment type="caution">
    <text evidence="2">The sequence shown here is derived from an EMBL/GenBank/DDBJ whole genome shotgun (WGS) entry which is preliminary data.</text>
</comment>
<dbReference type="Proteomes" id="UP000243797">
    <property type="component" value="Unassembled WGS sequence"/>
</dbReference>
<proteinExistence type="predicted"/>
<feature type="region of interest" description="Disordered" evidence="1">
    <location>
        <begin position="85"/>
        <end position="112"/>
    </location>
</feature>
<reference evidence="2 3" key="1">
    <citation type="submission" date="2017-06" db="EMBL/GenBank/DDBJ databases">
        <title>Draft genome sequence of a variant of Elsinoe murrayae.</title>
        <authorList>
            <person name="Cheng Q."/>
        </authorList>
    </citation>
    <scope>NUCLEOTIDE SEQUENCE [LARGE SCALE GENOMIC DNA]</scope>
    <source>
        <strain evidence="2 3">CQ-2017a</strain>
    </source>
</reference>
<dbReference type="EMBL" id="NKHZ01000080">
    <property type="protein sequence ID" value="PNS15141.1"/>
    <property type="molecule type" value="Genomic_DNA"/>
</dbReference>
<dbReference type="OrthoDB" id="5278621at2759"/>
<dbReference type="InParanoid" id="A0A2K1QJL2"/>
<evidence type="ECO:0000313" key="3">
    <source>
        <dbReference type="Proteomes" id="UP000243797"/>
    </source>
</evidence>
<accession>A0A2K1QJL2</accession>
<protein>
    <submittedName>
        <fullName evidence="2">Uncharacterized protein</fullName>
    </submittedName>
</protein>
<gene>
    <name evidence="2" type="ORF">CAC42_8142</name>
</gene>
<sequence>MDGDSSAKTMDKGATAAKPFTDFGDDTIHEASKPRGEPLGEKTTGAGTSAFDAQGAIGKQFTTGGVLGGTAQKIGGPFDKDGAIGKQFTTGGSIGASVQEHLGQGENSTFQK</sequence>
<evidence type="ECO:0000256" key="1">
    <source>
        <dbReference type="SAM" id="MobiDB-lite"/>
    </source>
</evidence>